<evidence type="ECO:0000313" key="3">
    <source>
        <dbReference type="EMBL" id="WUR02834.1"/>
    </source>
</evidence>
<dbReference type="Proteomes" id="UP001334084">
    <property type="component" value="Chromosome 3"/>
</dbReference>
<proteinExistence type="predicted"/>
<gene>
    <name evidence="3" type="ORF">VNE69_03055</name>
</gene>
<dbReference type="RefSeq" id="XP_065328979.1">
    <property type="nucleotide sequence ID" value="XM_065472907.1"/>
</dbReference>
<protein>
    <submittedName>
        <fullName evidence="3">SP-containing membrane protein</fullName>
    </submittedName>
</protein>
<accession>A0AAX4JA06</accession>
<dbReference type="GeneID" id="90540651"/>
<dbReference type="EMBL" id="CP142728">
    <property type="protein sequence ID" value="WUR02834.1"/>
    <property type="molecule type" value="Genomic_DNA"/>
</dbReference>
<dbReference type="KEGG" id="vnx:VNE69_03055"/>
<feature type="transmembrane region" description="Helical" evidence="1">
    <location>
        <begin position="143"/>
        <end position="161"/>
    </location>
</feature>
<dbReference type="AlphaFoldDB" id="A0AAX4JA06"/>
<evidence type="ECO:0000256" key="1">
    <source>
        <dbReference type="SAM" id="Phobius"/>
    </source>
</evidence>
<keyword evidence="4" id="KW-1185">Reference proteome</keyword>
<keyword evidence="2" id="KW-0732">Signal</keyword>
<keyword evidence="1" id="KW-1133">Transmembrane helix</keyword>
<sequence>MFILCLTVLIELLSASNLSNYINTNNINTTESNFEIVQSPLAERPELYPNMLLQTVNEFDYLSLERTSDIFPTKNETVVAPKHPQLMLANENKKLLELEIDVPIHEQLKIKGVIVARKSKVKGKNKQDKLDKKETKIENFRNHIHFILGFFAVVGMIRFVISKAKN</sequence>
<keyword evidence="1" id="KW-0472">Membrane</keyword>
<feature type="chain" id="PRO_5043511741" evidence="2">
    <location>
        <begin position="16"/>
        <end position="166"/>
    </location>
</feature>
<keyword evidence="1" id="KW-0812">Transmembrane</keyword>
<evidence type="ECO:0000313" key="4">
    <source>
        <dbReference type="Proteomes" id="UP001334084"/>
    </source>
</evidence>
<evidence type="ECO:0000256" key="2">
    <source>
        <dbReference type="SAM" id="SignalP"/>
    </source>
</evidence>
<reference evidence="3" key="1">
    <citation type="journal article" date="2024" name="BMC Genomics">
        <title>Functional annotation of a divergent genome using sequence and structure-based similarity.</title>
        <authorList>
            <person name="Svedberg D."/>
            <person name="Winiger R.R."/>
            <person name="Berg A."/>
            <person name="Sharma H."/>
            <person name="Tellgren-Roth C."/>
            <person name="Debrunner-Vossbrinck B.A."/>
            <person name="Vossbrinck C.R."/>
            <person name="Barandun J."/>
        </authorList>
    </citation>
    <scope>NUCLEOTIDE SEQUENCE</scope>
    <source>
        <strain evidence="3">Illinois isolate</strain>
    </source>
</reference>
<name>A0AAX4JA06_9MICR</name>
<organism evidence="3 4">
    <name type="scientific">Vairimorpha necatrix</name>
    <dbReference type="NCBI Taxonomy" id="6039"/>
    <lineage>
        <taxon>Eukaryota</taxon>
        <taxon>Fungi</taxon>
        <taxon>Fungi incertae sedis</taxon>
        <taxon>Microsporidia</taxon>
        <taxon>Nosematidae</taxon>
        <taxon>Vairimorpha</taxon>
    </lineage>
</organism>
<feature type="signal peptide" evidence="2">
    <location>
        <begin position="1"/>
        <end position="15"/>
    </location>
</feature>